<proteinExistence type="predicted"/>
<dbReference type="Proteomes" id="UP001367508">
    <property type="component" value="Unassembled WGS sequence"/>
</dbReference>
<accession>A0AAN9Q518</accession>
<organism evidence="1 2">
    <name type="scientific">Canavalia gladiata</name>
    <name type="common">Sword bean</name>
    <name type="synonym">Dolichos gladiatus</name>
    <dbReference type="NCBI Taxonomy" id="3824"/>
    <lineage>
        <taxon>Eukaryota</taxon>
        <taxon>Viridiplantae</taxon>
        <taxon>Streptophyta</taxon>
        <taxon>Embryophyta</taxon>
        <taxon>Tracheophyta</taxon>
        <taxon>Spermatophyta</taxon>
        <taxon>Magnoliopsida</taxon>
        <taxon>eudicotyledons</taxon>
        <taxon>Gunneridae</taxon>
        <taxon>Pentapetalae</taxon>
        <taxon>rosids</taxon>
        <taxon>fabids</taxon>
        <taxon>Fabales</taxon>
        <taxon>Fabaceae</taxon>
        <taxon>Papilionoideae</taxon>
        <taxon>50 kb inversion clade</taxon>
        <taxon>NPAAA clade</taxon>
        <taxon>indigoferoid/millettioid clade</taxon>
        <taxon>Phaseoleae</taxon>
        <taxon>Canavalia</taxon>
    </lineage>
</organism>
<keyword evidence="2" id="KW-1185">Reference proteome</keyword>
<comment type="caution">
    <text evidence="1">The sequence shown here is derived from an EMBL/GenBank/DDBJ whole genome shotgun (WGS) entry which is preliminary data.</text>
</comment>
<protein>
    <submittedName>
        <fullName evidence="1">Uncharacterized protein</fullName>
    </submittedName>
</protein>
<dbReference type="EMBL" id="JAYMYQ010000007">
    <property type="protein sequence ID" value="KAK7321574.1"/>
    <property type="molecule type" value="Genomic_DNA"/>
</dbReference>
<evidence type="ECO:0000313" key="1">
    <source>
        <dbReference type="EMBL" id="KAK7321574.1"/>
    </source>
</evidence>
<dbReference type="AlphaFoldDB" id="A0AAN9Q518"/>
<sequence>MCNVQMQIQLKMLQRLRCERYSGVGALKENGRDSEKDSCIELDTNITMMSLGETRLTTWLFTTSHHPSLYLFL</sequence>
<name>A0AAN9Q518_CANGL</name>
<gene>
    <name evidence="1" type="ORF">VNO77_32363</name>
</gene>
<evidence type="ECO:0000313" key="2">
    <source>
        <dbReference type="Proteomes" id="UP001367508"/>
    </source>
</evidence>
<reference evidence="1 2" key="1">
    <citation type="submission" date="2024-01" db="EMBL/GenBank/DDBJ databases">
        <title>The genomes of 5 underutilized Papilionoideae crops provide insights into root nodulation and disease resistanc.</title>
        <authorList>
            <person name="Jiang F."/>
        </authorList>
    </citation>
    <scope>NUCLEOTIDE SEQUENCE [LARGE SCALE GENOMIC DNA]</scope>
    <source>
        <strain evidence="1">LVBAO_FW01</strain>
        <tissue evidence="1">Leaves</tissue>
    </source>
</reference>